<dbReference type="EMBL" id="CM042058">
    <property type="protein sequence ID" value="KAI3685694.1"/>
    <property type="molecule type" value="Genomic_DNA"/>
</dbReference>
<dbReference type="Proteomes" id="UP001055879">
    <property type="component" value="Linkage Group LG12"/>
</dbReference>
<organism evidence="1 2">
    <name type="scientific">Arctium lappa</name>
    <name type="common">Greater burdock</name>
    <name type="synonym">Lappa major</name>
    <dbReference type="NCBI Taxonomy" id="4217"/>
    <lineage>
        <taxon>Eukaryota</taxon>
        <taxon>Viridiplantae</taxon>
        <taxon>Streptophyta</taxon>
        <taxon>Embryophyta</taxon>
        <taxon>Tracheophyta</taxon>
        <taxon>Spermatophyta</taxon>
        <taxon>Magnoliopsida</taxon>
        <taxon>eudicotyledons</taxon>
        <taxon>Gunneridae</taxon>
        <taxon>Pentapetalae</taxon>
        <taxon>asterids</taxon>
        <taxon>campanulids</taxon>
        <taxon>Asterales</taxon>
        <taxon>Asteraceae</taxon>
        <taxon>Carduoideae</taxon>
        <taxon>Cardueae</taxon>
        <taxon>Arctiinae</taxon>
        <taxon>Arctium</taxon>
    </lineage>
</organism>
<proteinExistence type="predicted"/>
<reference evidence="2" key="1">
    <citation type="journal article" date="2022" name="Mol. Ecol. Resour.">
        <title>The genomes of chicory, endive, great burdock and yacon provide insights into Asteraceae palaeo-polyploidization history and plant inulin production.</title>
        <authorList>
            <person name="Fan W."/>
            <person name="Wang S."/>
            <person name="Wang H."/>
            <person name="Wang A."/>
            <person name="Jiang F."/>
            <person name="Liu H."/>
            <person name="Zhao H."/>
            <person name="Xu D."/>
            <person name="Zhang Y."/>
        </authorList>
    </citation>
    <scope>NUCLEOTIDE SEQUENCE [LARGE SCALE GENOMIC DNA]</scope>
    <source>
        <strain evidence="2">cv. Niubang</strain>
    </source>
</reference>
<comment type="caution">
    <text evidence="1">The sequence shown here is derived from an EMBL/GenBank/DDBJ whole genome shotgun (WGS) entry which is preliminary data.</text>
</comment>
<evidence type="ECO:0000313" key="2">
    <source>
        <dbReference type="Proteomes" id="UP001055879"/>
    </source>
</evidence>
<accession>A0ACB8YIU9</accession>
<reference evidence="1 2" key="2">
    <citation type="journal article" date="2022" name="Mol. Ecol. Resour.">
        <title>The genomes of chicory, endive, great burdock and yacon provide insights into Asteraceae paleo-polyploidization history and plant inulin production.</title>
        <authorList>
            <person name="Fan W."/>
            <person name="Wang S."/>
            <person name="Wang H."/>
            <person name="Wang A."/>
            <person name="Jiang F."/>
            <person name="Liu H."/>
            <person name="Zhao H."/>
            <person name="Xu D."/>
            <person name="Zhang Y."/>
        </authorList>
    </citation>
    <scope>NUCLEOTIDE SEQUENCE [LARGE SCALE GENOMIC DNA]</scope>
    <source>
        <strain evidence="2">cv. Niubang</strain>
    </source>
</reference>
<evidence type="ECO:0000313" key="1">
    <source>
        <dbReference type="EMBL" id="KAI3685694.1"/>
    </source>
</evidence>
<protein>
    <submittedName>
        <fullName evidence="1">Uncharacterized protein</fullName>
    </submittedName>
</protein>
<name>A0ACB8YIU9_ARCLA</name>
<gene>
    <name evidence="1" type="ORF">L6452_34951</name>
</gene>
<sequence length="217" mass="25562">MLRQKQLYAKFSKCEFWLEQVTFLGHVISAEGVTVDPTKIEVVTKWPRPTNISEVRDFLGLAGYYRRFVEEFSTIALSMTRLVRKGVKFEWGSDQEASFEELKHRLKELNMRQRRWLELLKDYDVRIQYHPGKENVVADALKPTLISRIKVAQQNEGEIWTIHDHIQNGTNSEFRIDDDVALWFRDRLCVPNDTELKESHDSSFSIHPGTTKMYRDL</sequence>
<keyword evidence="2" id="KW-1185">Reference proteome</keyword>